<evidence type="ECO:0000313" key="5">
    <source>
        <dbReference type="Proteomes" id="UP001465976"/>
    </source>
</evidence>
<dbReference type="PANTHER" id="PTHR11820:SF7">
    <property type="entry name" value="ACYLPYRUVASE FAHD1, MITOCHONDRIAL"/>
    <property type="match status" value="1"/>
</dbReference>
<keyword evidence="2" id="KW-0479">Metal-binding</keyword>
<dbReference type="Gene3D" id="3.90.850.10">
    <property type="entry name" value="Fumarylacetoacetase-like, C-terminal domain"/>
    <property type="match status" value="1"/>
</dbReference>
<reference evidence="4 5" key="1">
    <citation type="submission" date="2024-02" db="EMBL/GenBank/DDBJ databases">
        <title>A draft genome for the cacao thread blight pathogen Marasmius crinis-equi.</title>
        <authorList>
            <person name="Cohen S.P."/>
            <person name="Baruah I.K."/>
            <person name="Amoako-Attah I."/>
            <person name="Bukari Y."/>
            <person name="Meinhardt L.W."/>
            <person name="Bailey B.A."/>
        </authorList>
    </citation>
    <scope>NUCLEOTIDE SEQUENCE [LARGE SCALE GENOMIC DNA]</scope>
    <source>
        <strain evidence="4 5">GH-76</strain>
    </source>
</reference>
<evidence type="ECO:0000256" key="2">
    <source>
        <dbReference type="ARBA" id="ARBA00022723"/>
    </source>
</evidence>
<dbReference type="SUPFAM" id="SSF56529">
    <property type="entry name" value="FAH"/>
    <property type="match status" value="1"/>
</dbReference>
<gene>
    <name evidence="4" type="ORF">V5O48_005428</name>
</gene>
<evidence type="ECO:0000259" key="3">
    <source>
        <dbReference type="Pfam" id="PF01557"/>
    </source>
</evidence>
<dbReference type="Proteomes" id="UP001465976">
    <property type="component" value="Unassembled WGS sequence"/>
</dbReference>
<evidence type="ECO:0000313" key="4">
    <source>
        <dbReference type="EMBL" id="KAL0576564.1"/>
    </source>
</evidence>
<comment type="similarity">
    <text evidence="1">Belongs to the FAH family.</text>
</comment>
<dbReference type="InterPro" id="IPR011234">
    <property type="entry name" value="Fumarylacetoacetase-like_C"/>
</dbReference>
<dbReference type="PANTHER" id="PTHR11820">
    <property type="entry name" value="ACYLPYRUVASE"/>
    <property type="match status" value="1"/>
</dbReference>
<sequence length="187" mass="20173">MKAISVFFFQQDDKPTYWVVNLLVELGLVIGKRGRDIAQGDAESYIAGYALAVDMTARNVQDEVKKLGLPWSTAKGFDTFTPIGSFIPKSQIQDPHNLQLSLKINGTVKQNGTTADMISRIPRLLEHISSIMTLEEGDLVLTGTPSGVGPVSPGDKVECLLATSAGQELSSLVFTAVARQGGYQFKA</sequence>
<dbReference type="Pfam" id="PF01557">
    <property type="entry name" value="FAA_hydrolase"/>
    <property type="match status" value="1"/>
</dbReference>
<organism evidence="4 5">
    <name type="scientific">Marasmius crinis-equi</name>
    <dbReference type="NCBI Taxonomy" id="585013"/>
    <lineage>
        <taxon>Eukaryota</taxon>
        <taxon>Fungi</taxon>
        <taxon>Dikarya</taxon>
        <taxon>Basidiomycota</taxon>
        <taxon>Agaricomycotina</taxon>
        <taxon>Agaricomycetes</taxon>
        <taxon>Agaricomycetidae</taxon>
        <taxon>Agaricales</taxon>
        <taxon>Marasmiineae</taxon>
        <taxon>Marasmiaceae</taxon>
        <taxon>Marasmius</taxon>
    </lineage>
</organism>
<name>A0ABR3FMB4_9AGAR</name>
<accession>A0ABR3FMB4</accession>
<evidence type="ECO:0000256" key="1">
    <source>
        <dbReference type="ARBA" id="ARBA00010211"/>
    </source>
</evidence>
<comment type="caution">
    <text evidence="4">The sequence shown here is derived from an EMBL/GenBank/DDBJ whole genome shotgun (WGS) entry which is preliminary data.</text>
</comment>
<dbReference type="InterPro" id="IPR036663">
    <property type="entry name" value="Fumarylacetoacetase_C_sf"/>
</dbReference>
<feature type="domain" description="Fumarylacetoacetase-like C-terminal" evidence="3">
    <location>
        <begin position="24"/>
        <end position="161"/>
    </location>
</feature>
<keyword evidence="5" id="KW-1185">Reference proteome</keyword>
<proteinExistence type="inferred from homology"/>
<protein>
    <recommendedName>
        <fullName evidence="3">Fumarylacetoacetase-like C-terminal domain-containing protein</fullName>
    </recommendedName>
</protein>
<dbReference type="EMBL" id="JBAHYK010000215">
    <property type="protein sequence ID" value="KAL0576564.1"/>
    <property type="molecule type" value="Genomic_DNA"/>
</dbReference>